<feature type="domain" description="Helicase C-terminal" evidence="10">
    <location>
        <begin position="647"/>
        <end position="802"/>
    </location>
</feature>
<proteinExistence type="predicted"/>
<evidence type="ECO:0000259" key="9">
    <source>
        <dbReference type="PROSITE" id="PS51192"/>
    </source>
</evidence>
<gene>
    <name evidence="11" type="ORF">A3B23_02120</name>
</gene>
<protein>
    <recommendedName>
        <fullName evidence="8">Probable DNA 3'-5' helicase RecG</fullName>
    </recommendedName>
</protein>
<dbReference type="Gene3D" id="2.40.50.140">
    <property type="entry name" value="Nucleic acid-binding proteins"/>
    <property type="match status" value="1"/>
</dbReference>
<evidence type="ECO:0000256" key="7">
    <source>
        <dbReference type="ARBA" id="ARBA00023204"/>
    </source>
</evidence>
<dbReference type="Pfam" id="PF17191">
    <property type="entry name" value="RecG_wedge"/>
    <property type="match status" value="1"/>
</dbReference>
<keyword evidence="7" id="KW-0234">DNA repair</keyword>
<dbReference type="InterPro" id="IPR047112">
    <property type="entry name" value="RecG/Mfd"/>
</dbReference>
<evidence type="ECO:0000313" key="12">
    <source>
        <dbReference type="Proteomes" id="UP000178744"/>
    </source>
</evidence>
<dbReference type="EMBL" id="MHIY01000012">
    <property type="protein sequence ID" value="OGY59925.1"/>
    <property type="molecule type" value="Genomic_DNA"/>
</dbReference>
<dbReference type="Proteomes" id="UP000178744">
    <property type="component" value="Unassembled WGS sequence"/>
</dbReference>
<keyword evidence="4" id="KW-0347">Helicase</keyword>
<dbReference type="STRING" id="1797690.A3B23_02120"/>
<dbReference type="AlphaFoldDB" id="A0A1G1Z5N4"/>
<dbReference type="GO" id="GO:0003678">
    <property type="term" value="F:DNA helicase activity"/>
    <property type="evidence" value="ECO:0007669"/>
    <property type="project" value="TreeGrafter"/>
</dbReference>
<feature type="domain" description="Helicase ATP-binding" evidence="9">
    <location>
        <begin position="291"/>
        <end position="453"/>
    </location>
</feature>
<dbReference type="SMART" id="SM00490">
    <property type="entry name" value="HELICc"/>
    <property type="match status" value="1"/>
</dbReference>
<dbReference type="InterPro" id="IPR014001">
    <property type="entry name" value="Helicase_ATP-bd"/>
</dbReference>
<evidence type="ECO:0000259" key="10">
    <source>
        <dbReference type="PROSITE" id="PS51194"/>
    </source>
</evidence>
<dbReference type="NCBIfam" id="TIGR04256">
    <property type="entry name" value="GxxExxY"/>
    <property type="match status" value="1"/>
</dbReference>
<dbReference type="GO" id="GO:0005524">
    <property type="term" value="F:ATP binding"/>
    <property type="evidence" value="ECO:0007669"/>
    <property type="project" value="UniProtKB-KW"/>
</dbReference>
<dbReference type="GO" id="GO:0016787">
    <property type="term" value="F:hydrolase activity"/>
    <property type="evidence" value="ECO:0007669"/>
    <property type="project" value="UniProtKB-KW"/>
</dbReference>
<dbReference type="SUPFAM" id="SSF52540">
    <property type="entry name" value="P-loop containing nucleoside triphosphate hydrolases"/>
    <property type="match status" value="2"/>
</dbReference>
<dbReference type="Pfam" id="PF00270">
    <property type="entry name" value="DEAD"/>
    <property type="match status" value="1"/>
</dbReference>
<dbReference type="SMART" id="SM00487">
    <property type="entry name" value="DEXDc"/>
    <property type="match status" value="1"/>
</dbReference>
<reference evidence="11 12" key="1">
    <citation type="journal article" date="2016" name="Nat. Commun.">
        <title>Thousands of microbial genomes shed light on interconnected biogeochemical processes in an aquifer system.</title>
        <authorList>
            <person name="Anantharaman K."/>
            <person name="Brown C.T."/>
            <person name="Hug L.A."/>
            <person name="Sharon I."/>
            <person name="Castelle C.J."/>
            <person name="Probst A.J."/>
            <person name="Thomas B.C."/>
            <person name="Singh A."/>
            <person name="Wilkins M.J."/>
            <person name="Karaoz U."/>
            <person name="Brodie E.L."/>
            <person name="Williams K.H."/>
            <person name="Hubbard S.S."/>
            <person name="Banfield J.F."/>
        </authorList>
    </citation>
    <scope>NUCLEOTIDE SEQUENCE [LARGE SCALE GENOMIC DNA]</scope>
</reference>
<sequence length="868" mass="97273">MLIKLETHLTELHGIGPQFLTKLKKLGAETVRDLLYHFPTRYEDWSQIVDIADLKLGEEKTIQAEVRNIEVKNFWKRRMVIVEATIADESGEVQIVWFNQPYISKILTPGTVANFAGKLAVNKKNRAYLSNPTYELVSKAESLQRQSAVQSASARDLKHTGRLVPIYPETKGLTSKGIRFILKPLVDSFDPVDDFLPLEIREANGLMEVNDALRTIHFPETLADAEKARYRFAFEEIFLLQLRNLRQKLALRDEKGPKITLDEEKMAALVTKLPFDMTGAQKKALNEIVADLGKEYPMNRLLQGDVGSGKTAVAGIAAIIVAETHQVAIMAPTEILANQHYKTFLKLFHEFTGGIALLVGKEAKVFYGPGLETKITKIKLTNEISAGRVKITIGTHALIQRSVKFHELGLVIVDEQHRFGVNQRQALVSGPTRTKTQTDTEDAQNTSNLLYTETTYKIRAAVFAVKKELGLGHKESIYQKALAEEFKKTGLLFSQEKAIDIKYGDKKIGIYRPDFIVEDKILIELKALPFIGAIQQKQIWSYLKGSDHKLALLINFGGTDIEIKRVIHDGKRGPRESASSQRQSAIPHFLSMSATPIPRTMMIAVFGDLDLSIIDELPKGRKEIITKVVAGENRDKAYAFIRGQVRQGRQVYVICPRIQLPEEDSNYKAMLAYDTKAVEEEYQKLSKKVFPDLRVTMLHGKLKAAEKSDVMHAFAEGESDILVSTSVIEVGVDVPNATIMMIESAERFGLSQLYQFRGRVGRSDKQSFCFLFTESGAKAAETRLKALVSAKNGFELAEKDLELRGPGQFMGGTQTGLPDIAMRSLQNPNLLKEARETAEKIMKKDPALAFYPGLNARIAELKEEIHME</sequence>
<dbReference type="GO" id="GO:0006281">
    <property type="term" value="P:DNA repair"/>
    <property type="evidence" value="ECO:0007669"/>
    <property type="project" value="UniProtKB-KW"/>
</dbReference>
<dbReference type="InterPro" id="IPR026350">
    <property type="entry name" value="GxxExxY"/>
</dbReference>
<evidence type="ECO:0000313" key="11">
    <source>
        <dbReference type="EMBL" id="OGY59925.1"/>
    </source>
</evidence>
<dbReference type="Pfam" id="PF00271">
    <property type="entry name" value="Helicase_C"/>
    <property type="match status" value="1"/>
</dbReference>
<dbReference type="Gene3D" id="3.40.50.300">
    <property type="entry name" value="P-loop containing nucleotide triphosphate hydrolases"/>
    <property type="match status" value="3"/>
</dbReference>
<dbReference type="InterPro" id="IPR012340">
    <property type="entry name" value="NA-bd_OB-fold"/>
</dbReference>
<keyword evidence="1" id="KW-0547">Nucleotide-binding</keyword>
<dbReference type="InterPro" id="IPR001650">
    <property type="entry name" value="Helicase_C-like"/>
</dbReference>
<keyword evidence="2" id="KW-0227">DNA damage</keyword>
<evidence type="ECO:0000256" key="3">
    <source>
        <dbReference type="ARBA" id="ARBA00022801"/>
    </source>
</evidence>
<dbReference type="Pfam" id="PF13366">
    <property type="entry name" value="PDDEXK_3"/>
    <property type="match status" value="1"/>
</dbReference>
<keyword evidence="5" id="KW-0067">ATP-binding</keyword>
<dbReference type="GO" id="GO:0003677">
    <property type="term" value="F:DNA binding"/>
    <property type="evidence" value="ECO:0007669"/>
    <property type="project" value="UniProtKB-KW"/>
</dbReference>
<evidence type="ECO:0000256" key="8">
    <source>
        <dbReference type="ARBA" id="ARBA00049819"/>
    </source>
</evidence>
<dbReference type="InterPro" id="IPR045562">
    <property type="entry name" value="RecG_dom3_C"/>
</dbReference>
<accession>A0A1G1Z5N4</accession>
<evidence type="ECO:0000256" key="2">
    <source>
        <dbReference type="ARBA" id="ARBA00022763"/>
    </source>
</evidence>
<name>A0A1G1Z5N4_9BACT</name>
<dbReference type="CDD" id="cd04488">
    <property type="entry name" value="RecG_wedge_OBF"/>
    <property type="match status" value="1"/>
</dbReference>
<dbReference type="PROSITE" id="PS51194">
    <property type="entry name" value="HELICASE_CTER"/>
    <property type="match status" value="1"/>
</dbReference>
<dbReference type="PROSITE" id="PS51192">
    <property type="entry name" value="HELICASE_ATP_BIND_1"/>
    <property type="match status" value="1"/>
</dbReference>
<dbReference type="SUPFAM" id="SSF50249">
    <property type="entry name" value="Nucleic acid-binding proteins"/>
    <property type="match status" value="1"/>
</dbReference>
<dbReference type="InterPro" id="IPR027417">
    <property type="entry name" value="P-loop_NTPase"/>
</dbReference>
<dbReference type="Pfam" id="PF19833">
    <property type="entry name" value="RecG_dom3_C"/>
    <property type="match status" value="1"/>
</dbReference>
<keyword evidence="6" id="KW-0238">DNA-binding</keyword>
<dbReference type="PANTHER" id="PTHR47964:SF1">
    <property type="entry name" value="ATP-DEPENDENT DNA HELICASE HOMOLOG RECG, CHLOROPLASTIC"/>
    <property type="match status" value="1"/>
</dbReference>
<dbReference type="InterPro" id="IPR033454">
    <property type="entry name" value="RecG_wedge"/>
</dbReference>
<evidence type="ECO:0000256" key="5">
    <source>
        <dbReference type="ARBA" id="ARBA00022840"/>
    </source>
</evidence>
<evidence type="ECO:0000256" key="6">
    <source>
        <dbReference type="ARBA" id="ARBA00023125"/>
    </source>
</evidence>
<dbReference type="PANTHER" id="PTHR47964">
    <property type="entry name" value="ATP-DEPENDENT DNA HELICASE HOMOLOG RECG, CHLOROPLASTIC"/>
    <property type="match status" value="1"/>
</dbReference>
<evidence type="ECO:0000256" key="4">
    <source>
        <dbReference type="ARBA" id="ARBA00022806"/>
    </source>
</evidence>
<evidence type="ECO:0000256" key="1">
    <source>
        <dbReference type="ARBA" id="ARBA00022741"/>
    </source>
</evidence>
<organism evidence="11 12">
    <name type="scientific">Candidatus Colwellbacteria bacterium RIFCSPLOWO2_01_FULL_48_10</name>
    <dbReference type="NCBI Taxonomy" id="1797690"/>
    <lineage>
        <taxon>Bacteria</taxon>
        <taxon>Candidatus Colwelliibacteriota</taxon>
    </lineage>
</organism>
<dbReference type="InterPro" id="IPR011545">
    <property type="entry name" value="DEAD/DEAH_box_helicase_dom"/>
</dbReference>
<comment type="caution">
    <text evidence="11">The sequence shown here is derived from an EMBL/GenBank/DDBJ whole genome shotgun (WGS) entry which is preliminary data.</text>
</comment>
<keyword evidence="3" id="KW-0378">Hydrolase</keyword>